<evidence type="ECO:0000259" key="1">
    <source>
        <dbReference type="PROSITE" id="PS51186"/>
    </source>
</evidence>
<dbReference type="Pfam" id="PF00583">
    <property type="entry name" value="Acetyltransf_1"/>
    <property type="match status" value="1"/>
</dbReference>
<reference evidence="2" key="1">
    <citation type="journal article" date="2014" name="Int. J. Syst. Evol. Microbiol.">
        <title>Complete genome sequence of Corynebacterium casei LMG S-19264T (=DSM 44701T), isolated from a smear-ripened cheese.</title>
        <authorList>
            <consortium name="US DOE Joint Genome Institute (JGI-PGF)"/>
            <person name="Walter F."/>
            <person name="Albersmeier A."/>
            <person name="Kalinowski J."/>
            <person name="Ruckert C."/>
        </authorList>
    </citation>
    <scope>NUCLEOTIDE SEQUENCE</scope>
    <source>
        <strain evidence="2">JCM 3051</strain>
    </source>
</reference>
<gene>
    <name evidence="2" type="ORF">GCM10010102_03580</name>
</gene>
<evidence type="ECO:0000313" key="2">
    <source>
        <dbReference type="EMBL" id="GGM11006.1"/>
    </source>
</evidence>
<keyword evidence="3" id="KW-1185">Reference proteome</keyword>
<accession>A0A8H9L2C9</accession>
<dbReference type="GO" id="GO:0016747">
    <property type="term" value="F:acyltransferase activity, transferring groups other than amino-acyl groups"/>
    <property type="evidence" value="ECO:0007669"/>
    <property type="project" value="InterPro"/>
</dbReference>
<dbReference type="CDD" id="cd04301">
    <property type="entry name" value="NAT_SF"/>
    <property type="match status" value="1"/>
</dbReference>
<dbReference type="EMBL" id="BMPT01000001">
    <property type="protein sequence ID" value="GGM11006.1"/>
    <property type="molecule type" value="Genomic_DNA"/>
</dbReference>
<dbReference type="SUPFAM" id="SSF55729">
    <property type="entry name" value="Acyl-CoA N-acyltransferases (Nat)"/>
    <property type="match status" value="1"/>
</dbReference>
<sequence>MITVVPANEVSWEDLQTVLGERGAPEWCQCQWFKAPSAEFDALDGAERRRRFGEQTACGTPGAPSTSGLVAFLDGEPAGWCAVEPRTAYPRLRTSRLVWAGRAEDPEDASVWAVTCFVTRQGFRRRGIGTALARAAVEHARTRGATAVEGYPLLPRTDRAPGPGELFVGTVGMFEAAGFVEVGRPTPRRAVMRA</sequence>
<reference evidence="2" key="2">
    <citation type="submission" date="2020-09" db="EMBL/GenBank/DDBJ databases">
        <authorList>
            <person name="Sun Q."/>
            <person name="Ohkuma M."/>
        </authorList>
    </citation>
    <scope>NUCLEOTIDE SEQUENCE</scope>
    <source>
        <strain evidence="2">JCM 3051</strain>
    </source>
</reference>
<feature type="domain" description="N-acetyltransferase" evidence="1">
    <location>
        <begin position="2"/>
        <end position="194"/>
    </location>
</feature>
<protein>
    <submittedName>
        <fullName evidence="2">N-acetyltransferase</fullName>
    </submittedName>
</protein>
<organism evidence="2 3">
    <name type="scientific">Promicromonospora citrea</name>
    <dbReference type="NCBI Taxonomy" id="43677"/>
    <lineage>
        <taxon>Bacteria</taxon>
        <taxon>Bacillati</taxon>
        <taxon>Actinomycetota</taxon>
        <taxon>Actinomycetes</taxon>
        <taxon>Micrococcales</taxon>
        <taxon>Promicromonosporaceae</taxon>
        <taxon>Promicromonospora</taxon>
    </lineage>
</organism>
<dbReference type="AlphaFoldDB" id="A0A8H9L2C9"/>
<name>A0A8H9L2C9_9MICO</name>
<keyword evidence="2" id="KW-0808">Transferase</keyword>
<dbReference type="PROSITE" id="PS51186">
    <property type="entry name" value="GNAT"/>
    <property type="match status" value="1"/>
</dbReference>
<dbReference type="Gene3D" id="3.40.630.30">
    <property type="match status" value="1"/>
</dbReference>
<dbReference type="RefSeq" id="WP_171106093.1">
    <property type="nucleotide sequence ID" value="NZ_BMPT01000001.1"/>
</dbReference>
<dbReference type="InterPro" id="IPR016181">
    <property type="entry name" value="Acyl_CoA_acyltransferase"/>
</dbReference>
<comment type="caution">
    <text evidence="2">The sequence shown here is derived from an EMBL/GenBank/DDBJ whole genome shotgun (WGS) entry which is preliminary data.</text>
</comment>
<proteinExistence type="predicted"/>
<evidence type="ECO:0000313" key="3">
    <source>
        <dbReference type="Proteomes" id="UP000655589"/>
    </source>
</evidence>
<dbReference type="Proteomes" id="UP000655589">
    <property type="component" value="Unassembled WGS sequence"/>
</dbReference>
<dbReference type="InterPro" id="IPR000182">
    <property type="entry name" value="GNAT_dom"/>
</dbReference>